<comment type="similarity">
    <text evidence="1">Belongs to the uracil-DNA glycosylase (UDG) superfamily. Type 4 (UDGa) family.</text>
</comment>
<comment type="caution">
    <text evidence="11">The sequence shown here is derived from an EMBL/GenBank/DDBJ whole genome shotgun (WGS) entry which is preliminary data.</text>
</comment>
<dbReference type="GO" id="GO:0046872">
    <property type="term" value="F:metal ion binding"/>
    <property type="evidence" value="ECO:0007669"/>
    <property type="project" value="UniProtKB-KW"/>
</dbReference>
<dbReference type="GO" id="GO:0097506">
    <property type="term" value="F:deaminated base DNA N-glycosylase activity"/>
    <property type="evidence" value="ECO:0007669"/>
    <property type="project" value="UniProtKB-ARBA"/>
</dbReference>
<accession>A0A511TF19</accession>
<evidence type="ECO:0000256" key="5">
    <source>
        <dbReference type="ARBA" id="ARBA00022763"/>
    </source>
</evidence>
<dbReference type="PANTHER" id="PTHR33693:SF9">
    <property type="entry name" value="TYPE-4 URACIL-DNA GLYCOSYLASE"/>
    <property type="match status" value="1"/>
</dbReference>
<keyword evidence="6" id="KW-0378">Hydrolase</keyword>
<evidence type="ECO:0000313" key="12">
    <source>
        <dbReference type="Proteomes" id="UP000321514"/>
    </source>
</evidence>
<evidence type="ECO:0000256" key="6">
    <source>
        <dbReference type="ARBA" id="ARBA00022801"/>
    </source>
</evidence>
<evidence type="ECO:0000256" key="1">
    <source>
        <dbReference type="ARBA" id="ARBA00006521"/>
    </source>
</evidence>
<keyword evidence="7" id="KW-0408">Iron</keyword>
<dbReference type="PANTHER" id="PTHR33693">
    <property type="entry name" value="TYPE-5 URACIL-DNA GLYCOSYLASE"/>
    <property type="match status" value="1"/>
</dbReference>
<evidence type="ECO:0000256" key="4">
    <source>
        <dbReference type="ARBA" id="ARBA00022723"/>
    </source>
</evidence>
<dbReference type="SMART" id="SM00986">
    <property type="entry name" value="UDG"/>
    <property type="match status" value="1"/>
</dbReference>
<dbReference type="GO" id="GO:0051539">
    <property type="term" value="F:4 iron, 4 sulfur cluster binding"/>
    <property type="evidence" value="ECO:0007669"/>
    <property type="project" value="UniProtKB-KW"/>
</dbReference>
<keyword evidence="4" id="KW-0479">Metal-binding</keyword>
<dbReference type="RefSeq" id="WP_074958068.1">
    <property type="nucleotide sequence ID" value="NZ_BJXR01000068.1"/>
</dbReference>
<keyword evidence="3" id="KW-0004">4Fe-4S</keyword>
<evidence type="ECO:0000256" key="7">
    <source>
        <dbReference type="ARBA" id="ARBA00023004"/>
    </source>
</evidence>
<evidence type="ECO:0000256" key="8">
    <source>
        <dbReference type="ARBA" id="ARBA00023014"/>
    </source>
</evidence>
<proteinExistence type="inferred from homology"/>
<evidence type="ECO:0000256" key="3">
    <source>
        <dbReference type="ARBA" id="ARBA00022485"/>
    </source>
</evidence>
<evidence type="ECO:0000256" key="2">
    <source>
        <dbReference type="ARBA" id="ARBA00019403"/>
    </source>
</evidence>
<dbReference type="InterPro" id="IPR051536">
    <property type="entry name" value="UDG_Type-4/5"/>
</dbReference>
<name>A0A511TF19_MYXFU</name>
<dbReference type="SUPFAM" id="SSF52141">
    <property type="entry name" value="Uracil-DNA glycosylase-like"/>
    <property type="match status" value="1"/>
</dbReference>
<dbReference type="AlphaFoldDB" id="A0A511TF19"/>
<dbReference type="GO" id="GO:0006281">
    <property type="term" value="P:DNA repair"/>
    <property type="evidence" value="ECO:0007669"/>
    <property type="project" value="UniProtKB-KW"/>
</dbReference>
<evidence type="ECO:0000259" key="10">
    <source>
        <dbReference type="SMART" id="SM00986"/>
    </source>
</evidence>
<keyword evidence="5" id="KW-0227">DNA damage</keyword>
<keyword evidence="8" id="KW-0411">Iron-sulfur</keyword>
<evidence type="ECO:0000313" key="11">
    <source>
        <dbReference type="EMBL" id="GEN12766.1"/>
    </source>
</evidence>
<dbReference type="SMART" id="SM00987">
    <property type="entry name" value="UreE_C"/>
    <property type="match status" value="1"/>
</dbReference>
<dbReference type="NCBIfam" id="TIGR00758">
    <property type="entry name" value="UDG_fam4"/>
    <property type="match status" value="1"/>
</dbReference>
<dbReference type="NCBIfam" id="TIGR03914">
    <property type="entry name" value="UDG_fam_dom"/>
    <property type="match status" value="1"/>
</dbReference>
<dbReference type="Gene3D" id="3.40.470.10">
    <property type="entry name" value="Uracil-DNA glycosylase-like domain"/>
    <property type="match status" value="1"/>
</dbReference>
<evidence type="ECO:0000256" key="9">
    <source>
        <dbReference type="ARBA" id="ARBA00023204"/>
    </source>
</evidence>
<dbReference type="InterPro" id="IPR036895">
    <property type="entry name" value="Uracil-DNA_glycosylase-like_sf"/>
</dbReference>
<dbReference type="STRING" id="1334629.MFUL124B02_12495"/>
<dbReference type="OrthoDB" id="5290748at2"/>
<gene>
    <name evidence="11" type="primary">dpo</name>
    <name evidence="11" type="ORF">MFU01_78030</name>
</gene>
<keyword evidence="9" id="KW-0234">DNA repair</keyword>
<dbReference type="Proteomes" id="UP000321514">
    <property type="component" value="Unassembled WGS sequence"/>
</dbReference>
<organism evidence="11 12">
    <name type="scientific">Myxococcus fulvus</name>
    <dbReference type="NCBI Taxonomy" id="33"/>
    <lineage>
        <taxon>Bacteria</taxon>
        <taxon>Pseudomonadati</taxon>
        <taxon>Myxococcota</taxon>
        <taxon>Myxococcia</taxon>
        <taxon>Myxococcales</taxon>
        <taxon>Cystobacterineae</taxon>
        <taxon>Myxococcaceae</taxon>
        <taxon>Myxococcus</taxon>
    </lineage>
</organism>
<feature type="domain" description="Uracil-DNA glycosylase-like" evidence="10">
    <location>
        <begin position="49"/>
        <end position="209"/>
    </location>
</feature>
<protein>
    <recommendedName>
        <fullName evidence="2">Type-4 uracil-DNA glycosylase</fullName>
    </recommendedName>
</protein>
<dbReference type="InterPro" id="IPR005273">
    <property type="entry name" value="Ura-DNA_glyco_family4"/>
</dbReference>
<dbReference type="InterPro" id="IPR005122">
    <property type="entry name" value="Uracil-DNA_glycosylase-like"/>
</dbReference>
<dbReference type="CDD" id="cd10030">
    <property type="entry name" value="UDG-F4_TTUDGA_SPO1dp_like"/>
    <property type="match status" value="1"/>
</dbReference>
<reference evidence="11 12" key="1">
    <citation type="submission" date="2019-07" db="EMBL/GenBank/DDBJ databases">
        <title>Whole genome shotgun sequence of Myxococcus fulvus NBRC 100333.</title>
        <authorList>
            <person name="Hosoyama A."/>
            <person name="Uohara A."/>
            <person name="Ohji S."/>
            <person name="Ichikawa N."/>
        </authorList>
    </citation>
    <scope>NUCLEOTIDE SEQUENCE [LARGE SCALE GENOMIC DNA]</scope>
    <source>
        <strain evidence="11 12">NBRC 100333</strain>
    </source>
</reference>
<sequence>MPKRPSVQTTAAPLIPESPTYDKLREAASGCQACSLWKTGTQTVFGEPVGRPGPGPRVMLVGEQPGDQEDREGRPFVGPSGRLLDEALEEAGIDRSQVYVTNTVKHFKWTGDGKRRIHAKPNTTEVRACLPWLEAEIQVFRPDILVCLGATAAQALLGKDFRVTQQRGQPIPSAWAPVVVATVHPSSILRAPDPEARERQREAFVEDLRAVARLIRAASSDRAGEDAHAPMG</sequence>
<dbReference type="Pfam" id="PF03167">
    <property type="entry name" value="UDG"/>
    <property type="match status" value="1"/>
</dbReference>
<dbReference type="EMBL" id="BJXR01000068">
    <property type="protein sequence ID" value="GEN12766.1"/>
    <property type="molecule type" value="Genomic_DNA"/>
</dbReference>